<dbReference type="AlphaFoldDB" id="M1JKF7"/>
<dbReference type="VEuPathDB" id="MicrosporidiaDB:ECU03_0880"/>
<accession>M1JKF7</accession>
<evidence type="ECO:0000313" key="1">
    <source>
        <dbReference type="EMBL" id="AGE95954.1"/>
    </source>
</evidence>
<reference evidence="1" key="1">
    <citation type="journal article" date="2013" name="Eukaryot. Cell">
        <title>Extremely Reduced Levels of Heterozygosity in the Vertebrate Pathogen Encephalitozoon cuniculi.</title>
        <authorList>
            <person name="Selman M."/>
            <person name="Sak B."/>
            <person name="Kvac M."/>
            <person name="Farinelli L."/>
            <person name="Weiss L.M."/>
            <person name="Corradi N."/>
        </authorList>
    </citation>
    <scope>NUCLEOTIDE SEQUENCE</scope>
</reference>
<dbReference type="VEuPathDB" id="MicrosporidiaDB:AEWQ_030800"/>
<gene>
    <name evidence="1" type="ORF">ECU03_0880</name>
</gene>
<proteinExistence type="predicted"/>
<organism evidence="1">
    <name type="scientific">Encephalitozoon cuniculi</name>
    <name type="common">Microsporidian parasite</name>
    <dbReference type="NCBI Taxonomy" id="6035"/>
    <lineage>
        <taxon>Eukaryota</taxon>
        <taxon>Fungi</taxon>
        <taxon>Fungi incertae sedis</taxon>
        <taxon>Microsporidia</taxon>
        <taxon>Unikaryonidae</taxon>
        <taxon>Encephalitozoon</taxon>
    </lineage>
</organism>
<dbReference type="VEuPathDB" id="MicrosporidiaDB:M970_030800"/>
<name>M1JKF7_ENCCN</name>
<dbReference type="VEuPathDB" id="MicrosporidiaDB:AEWR_030800"/>
<sequence length="269" mass="30468">MKESEVIGKVEEVFGMEDPAVLPGRVRSVIDEILEGGVFPVSHPFYRDFMSLSFDVLYPDIQQPTELLKRSGFSRDQLEGAELRKLVDMVRQVSPEDAEGLLRPFEDPKPKRRKKVSWGANLIQVKEIEKTVMAPEADYLGSDPTSTSGKSPDSLEWIVPQKLTCGYDDARSPGLLEQERREAGSIRMYNTEEHRKFSPARCVDPGEDNETVVVPVMSFVKNKVPLFDFKKIVENRFRNMAAINEILEDPRVVDALLAKEEQSLVAKQL</sequence>
<dbReference type="VEuPathDB" id="MicrosporidiaDB:AEWD_030800"/>
<dbReference type="EMBL" id="KC513611">
    <property type="protein sequence ID" value="AGE95954.1"/>
    <property type="molecule type" value="Genomic_DNA"/>
</dbReference>
<protein>
    <submittedName>
        <fullName evidence="1">Bis (5'-nucleosyl) tetraphosphatase</fullName>
    </submittedName>
</protein>